<feature type="chain" id="PRO_5004451908" evidence="1">
    <location>
        <begin position="24"/>
        <end position="65"/>
    </location>
</feature>
<proteinExistence type="predicted"/>
<feature type="non-terminal residue" evidence="2">
    <location>
        <position position="65"/>
    </location>
</feature>
<evidence type="ECO:0000256" key="1">
    <source>
        <dbReference type="SAM" id="SignalP"/>
    </source>
</evidence>
<sequence length="65" mass="7051">MTVNIKIVALISFIALLSGTSHAENYEKSVINHRLILKGAESSGIEFIGSEKVVMYAEITGDMPI</sequence>
<keyword evidence="1" id="KW-0732">Signal</keyword>
<dbReference type="HOGENOM" id="CLU_2855042_0_0_6"/>
<gene>
    <name evidence="2" type="ORF">PLESHI_17112</name>
</gene>
<dbReference type="EMBL" id="AQQO01000377">
    <property type="protein sequence ID" value="EON87157.1"/>
    <property type="molecule type" value="Genomic_DNA"/>
</dbReference>
<accession>R8ALG8</accession>
<organism evidence="2 3">
    <name type="scientific">Plesiomonas shigelloides 302-73</name>
    <dbReference type="NCBI Taxonomy" id="1315976"/>
    <lineage>
        <taxon>Bacteria</taxon>
        <taxon>Pseudomonadati</taxon>
        <taxon>Pseudomonadota</taxon>
        <taxon>Gammaproteobacteria</taxon>
        <taxon>Enterobacterales</taxon>
        <taxon>Enterobacteriaceae</taxon>
        <taxon>Plesiomonas</taxon>
    </lineage>
</organism>
<protein>
    <submittedName>
        <fullName evidence="2">Uncharacterized protein</fullName>
    </submittedName>
</protein>
<dbReference type="RefSeq" id="WP_010865009.1">
    <property type="nucleotide sequence ID" value="NZ_AQQO01000377.1"/>
</dbReference>
<evidence type="ECO:0000313" key="3">
    <source>
        <dbReference type="Proteomes" id="UP000014012"/>
    </source>
</evidence>
<name>R8ALG8_PLESH</name>
<keyword evidence="3" id="KW-1185">Reference proteome</keyword>
<evidence type="ECO:0000313" key="2">
    <source>
        <dbReference type="EMBL" id="EON87157.1"/>
    </source>
</evidence>
<dbReference type="Proteomes" id="UP000014012">
    <property type="component" value="Unassembled WGS sequence"/>
</dbReference>
<comment type="caution">
    <text evidence="2">The sequence shown here is derived from an EMBL/GenBank/DDBJ whole genome shotgun (WGS) entry which is preliminary data.</text>
</comment>
<feature type="signal peptide" evidence="1">
    <location>
        <begin position="1"/>
        <end position="23"/>
    </location>
</feature>
<reference evidence="2 3" key="1">
    <citation type="journal article" date="2013" name="Genome Announc.">
        <title>Genome Sequence of Plesiomonas shigelloides Strain 302-73 (Serotype O1).</title>
        <authorList>
            <person name="Pique N."/>
            <person name="Aquilini E."/>
            <person name="Alioto T."/>
            <person name="Minana-Galbis D."/>
            <person name="Tomas J.M."/>
        </authorList>
    </citation>
    <scope>NUCLEOTIDE SEQUENCE [LARGE SCALE GENOMIC DNA]</scope>
    <source>
        <strain evidence="2 3">302-73</strain>
    </source>
</reference>
<dbReference type="AlphaFoldDB" id="R8ALG8"/>